<evidence type="ECO:0000256" key="3">
    <source>
        <dbReference type="ARBA" id="ARBA00023163"/>
    </source>
</evidence>
<dbReference type="Pfam" id="PF03472">
    <property type="entry name" value="Autoind_bind"/>
    <property type="match status" value="1"/>
</dbReference>
<proteinExistence type="predicted"/>
<evidence type="ECO:0000256" key="2">
    <source>
        <dbReference type="ARBA" id="ARBA00023125"/>
    </source>
</evidence>
<dbReference type="Pfam" id="PF00196">
    <property type="entry name" value="GerE"/>
    <property type="match status" value="1"/>
</dbReference>
<dbReference type="SUPFAM" id="SSF46894">
    <property type="entry name" value="C-terminal effector domain of the bipartite response regulators"/>
    <property type="match status" value="1"/>
</dbReference>
<dbReference type="InterPro" id="IPR005143">
    <property type="entry name" value="TF_LuxR_autoind-bd_dom"/>
</dbReference>
<dbReference type="PANTHER" id="PTHR44688">
    <property type="entry name" value="DNA-BINDING TRANSCRIPTIONAL ACTIVATOR DEVR_DOSR"/>
    <property type="match status" value="1"/>
</dbReference>
<keyword evidence="3" id="KW-0804">Transcription</keyword>
<dbReference type="GO" id="GO:0006355">
    <property type="term" value="P:regulation of DNA-templated transcription"/>
    <property type="evidence" value="ECO:0007669"/>
    <property type="project" value="InterPro"/>
</dbReference>
<keyword evidence="1" id="KW-0805">Transcription regulation</keyword>
<dbReference type="PROSITE" id="PS00622">
    <property type="entry name" value="HTH_LUXR_1"/>
    <property type="match status" value="1"/>
</dbReference>
<sequence>MGGGQSREADGQFWALLERIGRAPTNAELRDASMDAFAHAGFHGAYFVFPVVSDPRIARVLTNVGLPAEWETRYREQDILVDPLPRLGLSRRSAFAWTDDIDRKTLSQAEKGYMDRLSVHGMARGIAVPCFGPFAWTGLVGVTLPDASARFDASSRLKIELASRLSFERYSRFLEPFPERPVALSSRETEVLQLVAEGKSNGVIAQLLEIAPSSVDVYLKRIFAKLGVSDRTSASVRALALGLVVTGRYPGKRG</sequence>
<dbReference type="AlphaFoldDB" id="A0A1B2A9L6"/>
<dbReference type="PANTHER" id="PTHR44688:SF16">
    <property type="entry name" value="DNA-BINDING TRANSCRIPTIONAL ACTIVATOR DEVR_DOSR"/>
    <property type="match status" value="1"/>
</dbReference>
<dbReference type="CDD" id="cd06170">
    <property type="entry name" value="LuxR_C_like"/>
    <property type="match status" value="1"/>
</dbReference>
<dbReference type="PROSITE" id="PS50043">
    <property type="entry name" value="HTH_LUXR_2"/>
    <property type="match status" value="1"/>
</dbReference>
<dbReference type="PATRIC" id="fig|692370.5.peg.347"/>
<dbReference type="Gene3D" id="3.30.450.80">
    <property type="entry name" value="Transcription factor LuxR-like, autoinducer-binding domain"/>
    <property type="match status" value="1"/>
</dbReference>
<dbReference type="EMBL" id="CP016591">
    <property type="protein sequence ID" value="ANY18873.1"/>
    <property type="molecule type" value="Genomic_DNA"/>
</dbReference>
<dbReference type="SUPFAM" id="SSF75516">
    <property type="entry name" value="Pheromone-binding domain of LuxR-like quorum-sensing transcription factors"/>
    <property type="match status" value="1"/>
</dbReference>
<dbReference type="KEGG" id="ado:A6F68_00338"/>
<evidence type="ECO:0000256" key="1">
    <source>
        <dbReference type="ARBA" id="ARBA00023015"/>
    </source>
</evidence>
<keyword evidence="2" id="KW-0238">DNA-binding</keyword>
<evidence type="ECO:0000259" key="4">
    <source>
        <dbReference type="PROSITE" id="PS50043"/>
    </source>
</evidence>
<dbReference type="InterPro" id="IPR016032">
    <property type="entry name" value="Sig_transdc_resp-reg_C-effctor"/>
</dbReference>
<evidence type="ECO:0000313" key="5">
    <source>
        <dbReference type="EMBL" id="ANY18873.1"/>
    </source>
</evidence>
<evidence type="ECO:0000313" key="6">
    <source>
        <dbReference type="Proteomes" id="UP000092932"/>
    </source>
</evidence>
<reference evidence="5 6" key="1">
    <citation type="submission" date="2016-07" db="EMBL/GenBank/DDBJ databases">
        <title>Complete genome sequence of Altererythrobacter dongtanensis KCTC 22672, a type strain with esterase isolated from tidal flat.</title>
        <authorList>
            <person name="Cheng H."/>
            <person name="Wu Y.-H."/>
            <person name="Zhou P."/>
            <person name="Huo Y.-Y."/>
            <person name="Wang C.-S."/>
            <person name="Xu X.-W."/>
        </authorList>
    </citation>
    <scope>NUCLEOTIDE SEQUENCE [LARGE SCALE GENOMIC DNA]</scope>
    <source>
        <strain evidence="5 6">KCTC 22672</strain>
    </source>
</reference>
<dbReference type="InterPro" id="IPR036693">
    <property type="entry name" value="TF_LuxR_autoind-bd_dom_sf"/>
</dbReference>
<dbReference type="PRINTS" id="PR00038">
    <property type="entry name" value="HTHLUXR"/>
</dbReference>
<dbReference type="Proteomes" id="UP000092932">
    <property type="component" value="Chromosome"/>
</dbReference>
<dbReference type="InterPro" id="IPR000792">
    <property type="entry name" value="Tscrpt_reg_LuxR_C"/>
</dbReference>
<organism evidence="5 6">
    <name type="scientific">Tsuneonella dongtanensis</name>
    <dbReference type="NCBI Taxonomy" id="692370"/>
    <lineage>
        <taxon>Bacteria</taxon>
        <taxon>Pseudomonadati</taxon>
        <taxon>Pseudomonadota</taxon>
        <taxon>Alphaproteobacteria</taxon>
        <taxon>Sphingomonadales</taxon>
        <taxon>Erythrobacteraceae</taxon>
        <taxon>Tsuneonella</taxon>
    </lineage>
</organism>
<dbReference type="SMART" id="SM00421">
    <property type="entry name" value="HTH_LUXR"/>
    <property type="match status" value="1"/>
</dbReference>
<dbReference type="Gene3D" id="1.10.10.10">
    <property type="entry name" value="Winged helix-like DNA-binding domain superfamily/Winged helix DNA-binding domain"/>
    <property type="match status" value="1"/>
</dbReference>
<dbReference type="STRING" id="692370.A6F68_00338"/>
<feature type="domain" description="HTH luxR-type" evidence="4">
    <location>
        <begin position="177"/>
        <end position="242"/>
    </location>
</feature>
<keyword evidence="6" id="KW-1185">Reference proteome</keyword>
<gene>
    <name evidence="5" type="primary">sdiA</name>
    <name evidence="5" type="ORF">A6F68_00338</name>
</gene>
<accession>A0A1B2A9L6</accession>
<name>A0A1B2A9L6_9SPHN</name>
<dbReference type="GO" id="GO:0003677">
    <property type="term" value="F:DNA binding"/>
    <property type="evidence" value="ECO:0007669"/>
    <property type="project" value="UniProtKB-KW"/>
</dbReference>
<protein>
    <submittedName>
        <fullName evidence="5">Regulatory protein SdiA</fullName>
    </submittedName>
</protein>
<dbReference type="InterPro" id="IPR036388">
    <property type="entry name" value="WH-like_DNA-bd_sf"/>
</dbReference>